<comment type="caution">
    <text evidence="1">The sequence shown here is derived from an EMBL/GenBank/DDBJ whole genome shotgun (WGS) entry which is preliminary data.</text>
</comment>
<evidence type="ECO:0000313" key="2">
    <source>
        <dbReference type="Proteomes" id="UP000469452"/>
    </source>
</evidence>
<organism evidence="1 2">
    <name type="scientific">Aphanomyces astaci</name>
    <name type="common">Crayfish plague agent</name>
    <dbReference type="NCBI Taxonomy" id="112090"/>
    <lineage>
        <taxon>Eukaryota</taxon>
        <taxon>Sar</taxon>
        <taxon>Stramenopiles</taxon>
        <taxon>Oomycota</taxon>
        <taxon>Saprolegniomycetes</taxon>
        <taxon>Saprolegniales</taxon>
        <taxon>Verrucalvaceae</taxon>
        <taxon>Aphanomyces</taxon>
    </lineage>
</organism>
<dbReference type="EMBL" id="VJMI01020115">
    <property type="protein sequence ID" value="KAF0705412.1"/>
    <property type="molecule type" value="Genomic_DNA"/>
</dbReference>
<gene>
    <name evidence="1" type="ORF">AaE_014528</name>
</gene>
<dbReference type="Proteomes" id="UP000469452">
    <property type="component" value="Unassembled WGS sequence"/>
</dbReference>
<protein>
    <submittedName>
        <fullName evidence="1">Uncharacterized protein</fullName>
    </submittedName>
</protein>
<accession>A0A6A4YZU0</accession>
<sequence>FRGLSVALTGYFEQLPQLDISVVDGNRMGDLRPAGGFVLGEEERPREYVGYGGGGSDQRVDGVGAFVVEVEAHDSA</sequence>
<reference evidence="1 2" key="1">
    <citation type="submission" date="2019-06" db="EMBL/GenBank/DDBJ databases">
        <title>Genomics analysis of Aphanomyces spp. identifies a new class of oomycete effector associated with host adaptation.</title>
        <authorList>
            <person name="Gaulin E."/>
        </authorList>
    </citation>
    <scope>NUCLEOTIDE SEQUENCE [LARGE SCALE GENOMIC DNA]</scope>
    <source>
        <strain evidence="1 2">E</strain>
    </source>
</reference>
<feature type="non-terminal residue" evidence="1">
    <location>
        <position position="1"/>
    </location>
</feature>
<proteinExistence type="predicted"/>
<evidence type="ECO:0000313" key="1">
    <source>
        <dbReference type="EMBL" id="KAF0705412.1"/>
    </source>
</evidence>
<dbReference type="AlphaFoldDB" id="A0A6A4YZU0"/>
<name>A0A6A4YZU0_APHAT</name>